<feature type="transmembrane region" description="Helical" evidence="6">
    <location>
        <begin position="59"/>
        <end position="84"/>
    </location>
</feature>
<dbReference type="PANTHER" id="PTHR47154:SF2">
    <property type="entry name" value="G-PROTEIN COUPLED RECEPTOR MTH-RELATED"/>
    <property type="match status" value="1"/>
</dbReference>
<keyword evidence="4 6" id="KW-0472">Membrane</keyword>
<dbReference type="GO" id="GO:0007166">
    <property type="term" value="P:cell surface receptor signaling pathway"/>
    <property type="evidence" value="ECO:0007669"/>
    <property type="project" value="InterPro"/>
</dbReference>
<protein>
    <submittedName>
        <fullName evidence="8">G-protein coupled receptor Mth2</fullName>
    </submittedName>
</protein>
<dbReference type="GO" id="GO:0005886">
    <property type="term" value="C:plasma membrane"/>
    <property type="evidence" value="ECO:0007669"/>
    <property type="project" value="TreeGrafter"/>
</dbReference>
<dbReference type="PANTHER" id="PTHR47154">
    <property type="entry name" value="G-PROTEIN COUPLED RECEPTOR MTH-RELATED"/>
    <property type="match status" value="1"/>
</dbReference>
<keyword evidence="9" id="KW-1185">Reference proteome</keyword>
<evidence type="ECO:0000256" key="5">
    <source>
        <dbReference type="SAM" id="MobiDB-lite"/>
    </source>
</evidence>
<proteinExistence type="predicted"/>
<evidence type="ECO:0000256" key="6">
    <source>
        <dbReference type="SAM" id="Phobius"/>
    </source>
</evidence>
<dbReference type="InterPro" id="IPR051384">
    <property type="entry name" value="Mth_GPCR"/>
</dbReference>
<comment type="subcellular location">
    <subcellularLocation>
        <location evidence="1">Membrane</location>
        <topology evidence="1">Multi-pass membrane protein</topology>
    </subcellularLocation>
</comment>
<dbReference type="InterPro" id="IPR017981">
    <property type="entry name" value="GPCR_2-like_7TM"/>
</dbReference>
<evidence type="ECO:0000256" key="3">
    <source>
        <dbReference type="ARBA" id="ARBA00022989"/>
    </source>
</evidence>
<reference evidence="8" key="2">
    <citation type="journal article" date="2023" name="BMC Genomics">
        <title>Pest status, molecular evolution, and epigenetic factors derived from the genome assembly of Frankliniella fusca, a thysanopteran phytovirus vector.</title>
        <authorList>
            <person name="Catto M.A."/>
            <person name="Labadie P.E."/>
            <person name="Jacobson A.L."/>
            <person name="Kennedy G.G."/>
            <person name="Srinivasan R."/>
            <person name="Hunt B.G."/>
        </authorList>
    </citation>
    <scope>NUCLEOTIDE SEQUENCE</scope>
    <source>
        <strain evidence="8">PL_HMW_Pooled</strain>
    </source>
</reference>
<organism evidence="8 9">
    <name type="scientific">Frankliniella fusca</name>
    <dbReference type="NCBI Taxonomy" id="407009"/>
    <lineage>
        <taxon>Eukaryota</taxon>
        <taxon>Metazoa</taxon>
        <taxon>Ecdysozoa</taxon>
        <taxon>Arthropoda</taxon>
        <taxon>Hexapoda</taxon>
        <taxon>Insecta</taxon>
        <taxon>Pterygota</taxon>
        <taxon>Neoptera</taxon>
        <taxon>Paraneoptera</taxon>
        <taxon>Thysanoptera</taxon>
        <taxon>Terebrantia</taxon>
        <taxon>Thripoidea</taxon>
        <taxon>Thripidae</taxon>
        <taxon>Frankliniella</taxon>
    </lineage>
</organism>
<evidence type="ECO:0000313" key="8">
    <source>
        <dbReference type="EMBL" id="KAK3932517.1"/>
    </source>
</evidence>
<comment type="caution">
    <text evidence="8">The sequence shown here is derived from an EMBL/GenBank/DDBJ whole genome shotgun (WGS) entry which is preliminary data.</text>
</comment>
<dbReference type="GO" id="GO:0008528">
    <property type="term" value="F:G protein-coupled peptide receptor activity"/>
    <property type="evidence" value="ECO:0007669"/>
    <property type="project" value="TreeGrafter"/>
</dbReference>
<keyword evidence="8" id="KW-0675">Receptor</keyword>
<keyword evidence="2 6" id="KW-0812">Transmembrane</keyword>
<feature type="transmembrane region" description="Helical" evidence="6">
    <location>
        <begin position="160"/>
        <end position="181"/>
    </location>
</feature>
<accession>A0AAE1I2Z4</accession>
<keyword evidence="3 6" id="KW-1133">Transmembrane helix</keyword>
<feature type="compositionally biased region" description="Pro residues" evidence="5">
    <location>
        <begin position="324"/>
        <end position="336"/>
    </location>
</feature>
<dbReference type="Pfam" id="PF00002">
    <property type="entry name" value="7tm_2"/>
    <property type="match status" value="1"/>
</dbReference>
<feature type="region of interest" description="Disordered" evidence="5">
    <location>
        <begin position="251"/>
        <end position="345"/>
    </location>
</feature>
<dbReference type="Proteomes" id="UP001219518">
    <property type="component" value="Unassembled WGS sequence"/>
</dbReference>
<evidence type="ECO:0000259" key="7">
    <source>
        <dbReference type="PROSITE" id="PS50261"/>
    </source>
</evidence>
<reference evidence="8" key="1">
    <citation type="submission" date="2021-07" db="EMBL/GenBank/DDBJ databases">
        <authorList>
            <person name="Catto M.A."/>
            <person name="Jacobson A."/>
            <person name="Kennedy G."/>
            <person name="Labadie P."/>
            <person name="Hunt B.G."/>
            <person name="Srinivasan R."/>
        </authorList>
    </citation>
    <scope>NUCLEOTIDE SEQUENCE</scope>
    <source>
        <strain evidence="8">PL_HMW_Pooled</strain>
        <tissue evidence="8">Head</tissue>
    </source>
</reference>
<feature type="transmembrane region" description="Helical" evidence="6">
    <location>
        <begin position="108"/>
        <end position="131"/>
    </location>
</feature>
<evidence type="ECO:0000256" key="1">
    <source>
        <dbReference type="ARBA" id="ARBA00004141"/>
    </source>
</evidence>
<evidence type="ECO:0000256" key="4">
    <source>
        <dbReference type="ARBA" id="ARBA00023136"/>
    </source>
</evidence>
<name>A0AAE1I2Z4_9NEOP</name>
<feature type="transmembrane region" description="Helical" evidence="6">
    <location>
        <begin position="16"/>
        <end position="38"/>
    </location>
</feature>
<dbReference type="CDD" id="cd15039">
    <property type="entry name" value="7tmB3_Methuselah-like"/>
    <property type="match status" value="1"/>
</dbReference>
<feature type="domain" description="G-protein coupled receptors family 2 profile 2" evidence="7">
    <location>
        <begin position="1"/>
        <end position="210"/>
    </location>
</feature>
<feature type="compositionally biased region" description="Low complexity" evidence="5">
    <location>
        <begin position="303"/>
        <end position="323"/>
    </location>
</feature>
<feature type="transmembrane region" description="Helical" evidence="6">
    <location>
        <begin position="187"/>
        <end position="209"/>
    </location>
</feature>
<dbReference type="PROSITE" id="PS50261">
    <property type="entry name" value="G_PROTEIN_RECEP_F2_4"/>
    <property type="match status" value="1"/>
</dbReference>
<sequence length="439" mass="46480">MKNSSRSLFCGLSTGFFLHFAFLACFFWLNVMCFDIWRTFSVFRGAQHSSGRSGELRRFLLYSLYAWGSPLLLLGVTVLGQLFAGRWHIINPAMGENSCYFGTTVAKYAYFCAPVAVLLLVNLCLFLHTAVRIVQLQRETSALKSAESQRHSAERQRYHVYLKLFLIMGVNWVAEIISNLFPEPSYLWMLSDVTNSLQGILIFILFVGTGRVRRIVLRRGVTHNTSSYATKTSRLTATMGNGNGAVCNGASRASMVGPGPGPGVLEPASPETTVSPTLASPEATESPALASSAATMSPAHLDPVSPAAAEAGAVPSVAPFPSSRSPPAPAPAPAPPAGAASAASCVDEDMEDIALMDLTAGARPVPTSPCGGPSLPLATTTAEPLAEENVSSPRALPDCVLDSLKTVGGVPRAVEGNGRTGLEPAVARSQIPMSVVPDR</sequence>
<dbReference type="AlphaFoldDB" id="A0AAE1I2Z4"/>
<dbReference type="PROSITE" id="PS51257">
    <property type="entry name" value="PROKAR_LIPOPROTEIN"/>
    <property type="match status" value="1"/>
</dbReference>
<evidence type="ECO:0000313" key="9">
    <source>
        <dbReference type="Proteomes" id="UP001219518"/>
    </source>
</evidence>
<evidence type="ECO:0000256" key="2">
    <source>
        <dbReference type="ARBA" id="ARBA00022692"/>
    </source>
</evidence>
<dbReference type="EMBL" id="JAHWGI010001437">
    <property type="protein sequence ID" value="KAK3932517.1"/>
    <property type="molecule type" value="Genomic_DNA"/>
</dbReference>
<gene>
    <name evidence="8" type="ORF">KUF71_012976</name>
</gene>
<dbReference type="Gene3D" id="1.20.1070.10">
    <property type="entry name" value="Rhodopsin 7-helix transmembrane proteins"/>
    <property type="match status" value="1"/>
</dbReference>
<dbReference type="InterPro" id="IPR000832">
    <property type="entry name" value="GPCR_2_secretin-like"/>
</dbReference>